<keyword evidence="3" id="KW-1185">Reference proteome</keyword>
<dbReference type="GO" id="GO:0016799">
    <property type="term" value="F:hydrolase activity, hydrolyzing N-glycosyl compounds"/>
    <property type="evidence" value="ECO:0007669"/>
    <property type="project" value="InterPro"/>
</dbReference>
<evidence type="ECO:0000313" key="2">
    <source>
        <dbReference type="EMBL" id="QCD79927.1"/>
    </source>
</evidence>
<feature type="chain" id="PRO_5020029576" description="Inosine/uridine-preferring nucleoside hydrolase domain-containing protein" evidence="1">
    <location>
        <begin position="22"/>
        <end position="58"/>
    </location>
</feature>
<feature type="signal peptide" evidence="1">
    <location>
        <begin position="1"/>
        <end position="21"/>
    </location>
</feature>
<reference evidence="2 3" key="1">
    <citation type="submission" date="2019-04" db="EMBL/GenBank/DDBJ databases">
        <title>An improved genome assembly and genetic linkage map for asparagus bean, Vigna unguiculata ssp. sesquipedialis.</title>
        <authorList>
            <person name="Xia Q."/>
            <person name="Zhang R."/>
            <person name="Dong Y."/>
        </authorList>
    </citation>
    <scope>NUCLEOTIDE SEQUENCE [LARGE SCALE GENOMIC DNA]</scope>
    <source>
        <tissue evidence="2">Leaf</tissue>
    </source>
</reference>
<dbReference type="Gene3D" id="3.90.245.10">
    <property type="entry name" value="Ribonucleoside hydrolase-like"/>
    <property type="match status" value="1"/>
</dbReference>
<dbReference type="AlphaFoldDB" id="A0A4D6KVH1"/>
<proteinExistence type="predicted"/>
<dbReference type="EMBL" id="CP039346">
    <property type="protein sequence ID" value="QCD79927.1"/>
    <property type="molecule type" value="Genomic_DNA"/>
</dbReference>
<dbReference type="SUPFAM" id="SSF53590">
    <property type="entry name" value="Nucleoside hydrolase"/>
    <property type="match status" value="1"/>
</dbReference>
<protein>
    <recommendedName>
        <fullName evidence="4">Inosine/uridine-preferring nucleoside hydrolase domain-containing protein</fullName>
    </recommendedName>
</protein>
<evidence type="ECO:0000313" key="3">
    <source>
        <dbReference type="Proteomes" id="UP000501690"/>
    </source>
</evidence>
<dbReference type="Proteomes" id="UP000501690">
    <property type="component" value="Linkage Group LG2"/>
</dbReference>
<keyword evidence="1" id="KW-0732">Signal</keyword>
<organism evidence="2 3">
    <name type="scientific">Vigna unguiculata</name>
    <name type="common">Cowpea</name>
    <dbReference type="NCBI Taxonomy" id="3917"/>
    <lineage>
        <taxon>Eukaryota</taxon>
        <taxon>Viridiplantae</taxon>
        <taxon>Streptophyta</taxon>
        <taxon>Embryophyta</taxon>
        <taxon>Tracheophyta</taxon>
        <taxon>Spermatophyta</taxon>
        <taxon>Magnoliopsida</taxon>
        <taxon>eudicotyledons</taxon>
        <taxon>Gunneridae</taxon>
        <taxon>Pentapetalae</taxon>
        <taxon>rosids</taxon>
        <taxon>fabids</taxon>
        <taxon>Fabales</taxon>
        <taxon>Fabaceae</taxon>
        <taxon>Papilionoideae</taxon>
        <taxon>50 kb inversion clade</taxon>
        <taxon>NPAAA clade</taxon>
        <taxon>indigoferoid/millettioid clade</taxon>
        <taxon>Phaseoleae</taxon>
        <taxon>Vigna</taxon>
    </lineage>
</organism>
<sequence length="58" mass="6667">MVRMWLAVAVVLLFVGGFVEGKPHRILVDTDVDTDDFFALLYLLKLNTSQFKLEVILR</sequence>
<gene>
    <name evidence="2" type="ORF">DEO72_LG2g245</name>
</gene>
<name>A0A4D6KVH1_VIGUN</name>
<evidence type="ECO:0000256" key="1">
    <source>
        <dbReference type="SAM" id="SignalP"/>
    </source>
</evidence>
<accession>A0A4D6KVH1</accession>
<dbReference type="InterPro" id="IPR036452">
    <property type="entry name" value="Ribo_hydro-like"/>
</dbReference>
<evidence type="ECO:0008006" key="4">
    <source>
        <dbReference type="Google" id="ProtNLM"/>
    </source>
</evidence>